<reference evidence="2 3" key="1">
    <citation type="submission" date="2018-09" db="EMBL/GenBank/DDBJ databases">
        <title>Metagenome Assembled Genomes from an Advanced Water Purification Facility.</title>
        <authorList>
            <person name="Stamps B.W."/>
            <person name="Spear J.R."/>
        </authorList>
    </citation>
    <scope>NUCLEOTIDE SEQUENCE [LARGE SCALE GENOMIC DNA]</scope>
    <source>
        <strain evidence="2">Bin_54_1</strain>
    </source>
</reference>
<keyword evidence="1" id="KW-1133">Transmembrane helix</keyword>
<comment type="caution">
    <text evidence="2">The sequence shown here is derived from an EMBL/GenBank/DDBJ whole genome shotgun (WGS) entry which is preliminary data.</text>
</comment>
<evidence type="ECO:0000256" key="1">
    <source>
        <dbReference type="SAM" id="Phobius"/>
    </source>
</evidence>
<gene>
    <name evidence="2" type="ORF">E6Q60_00460</name>
</gene>
<sequence length="160" mass="18279">MTKNSNDPLSIAELIRLELDGKNIALGRYDTVLWQVRSGYIVILYGALGMFFKDKLINPYDISDQIILLVCGFSSLACVMDFAFRIRQLRVVKAYNLLVDQVLKQSFEDVTNTDSLRGLLHLAGESNISLDRILVLRTMLFIFIFYAFTPAAMMYLFSQM</sequence>
<accession>A0A5C7W295</accession>
<feature type="transmembrane region" description="Helical" evidence="1">
    <location>
        <begin position="65"/>
        <end position="84"/>
    </location>
</feature>
<keyword evidence="1" id="KW-0812">Transmembrane</keyword>
<protein>
    <submittedName>
        <fullName evidence="2">Uncharacterized protein</fullName>
    </submittedName>
</protein>
<dbReference type="Proteomes" id="UP000321055">
    <property type="component" value="Unassembled WGS sequence"/>
</dbReference>
<feature type="transmembrane region" description="Helical" evidence="1">
    <location>
        <begin position="134"/>
        <end position="157"/>
    </location>
</feature>
<dbReference type="AlphaFoldDB" id="A0A5C7W295"/>
<evidence type="ECO:0000313" key="3">
    <source>
        <dbReference type="Proteomes" id="UP000321055"/>
    </source>
</evidence>
<name>A0A5C7W295_9PROT</name>
<proteinExistence type="predicted"/>
<evidence type="ECO:0000313" key="2">
    <source>
        <dbReference type="EMBL" id="TXI30842.1"/>
    </source>
</evidence>
<organism evidence="2 3">
    <name type="scientific">Nitrosomonas oligotropha</name>
    <dbReference type="NCBI Taxonomy" id="42354"/>
    <lineage>
        <taxon>Bacteria</taxon>
        <taxon>Pseudomonadati</taxon>
        <taxon>Pseudomonadota</taxon>
        <taxon>Betaproteobacteria</taxon>
        <taxon>Nitrosomonadales</taxon>
        <taxon>Nitrosomonadaceae</taxon>
        <taxon>Nitrosomonas</taxon>
    </lineage>
</organism>
<dbReference type="EMBL" id="SSFX01000005">
    <property type="protein sequence ID" value="TXI30842.1"/>
    <property type="molecule type" value="Genomic_DNA"/>
</dbReference>
<feature type="transmembrane region" description="Helical" evidence="1">
    <location>
        <begin position="32"/>
        <end position="53"/>
    </location>
</feature>
<keyword evidence="1" id="KW-0472">Membrane</keyword>